<dbReference type="Gene3D" id="3.30.420.40">
    <property type="match status" value="2"/>
</dbReference>
<evidence type="ECO:0000256" key="4">
    <source>
        <dbReference type="ARBA" id="ARBA00022777"/>
    </source>
</evidence>
<feature type="domain" description="Carbohydrate kinase FGGY N-terminal" evidence="5">
    <location>
        <begin position="20"/>
        <end position="211"/>
    </location>
</feature>
<keyword evidence="2" id="KW-0859">Xylose metabolism</keyword>
<protein>
    <submittedName>
        <fullName evidence="7">ATPase</fullName>
    </submittedName>
    <submittedName>
        <fullName evidence="8">FGGY-family carbohydrate kinase</fullName>
    </submittedName>
</protein>
<dbReference type="Proteomes" id="UP000320717">
    <property type="component" value="Chromosome"/>
</dbReference>
<dbReference type="EMBL" id="CP042260">
    <property type="protein sequence ID" value="QDY66822.1"/>
    <property type="molecule type" value="Genomic_DNA"/>
</dbReference>
<organism evidence="8 10">
    <name type="scientific">Glutamicibacter halophytocola</name>
    <dbReference type="NCBI Taxonomy" id="1933880"/>
    <lineage>
        <taxon>Bacteria</taxon>
        <taxon>Bacillati</taxon>
        <taxon>Actinomycetota</taxon>
        <taxon>Actinomycetes</taxon>
        <taxon>Micrococcales</taxon>
        <taxon>Micrococcaceae</taxon>
        <taxon>Glutamicibacter</taxon>
    </lineage>
</organism>
<dbReference type="OrthoDB" id="9760563at2"/>
<keyword evidence="9" id="KW-1185">Reference proteome</keyword>
<dbReference type="SUPFAM" id="SSF53067">
    <property type="entry name" value="Actin-like ATPase domain"/>
    <property type="match status" value="2"/>
</dbReference>
<dbReference type="GO" id="GO:0042732">
    <property type="term" value="P:D-xylose metabolic process"/>
    <property type="evidence" value="ECO:0007669"/>
    <property type="project" value="UniProtKB-KW"/>
</dbReference>
<comment type="similarity">
    <text evidence="1">Belongs to the FGGY kinase family.</text>
</comment>
<reference evidence="7 9" key="1">
    <citation type="submission" date="2019-07" db="EMBL/GenBank/DDBJ databases">
        <title>Complete Genome Sequence of drought tolerant Plant Growth-Promoting Rhizobacterium Glutamicibacter halophytocola DR408.</title>
        <authorList>
            <person name="Nishu S.D."/>
            <person name="Lee T.K."/>
        </authorList>
    </citation>
    <scope>NUCLEOTIDE SEQUENCE [LARGE SCALE GENOMIC DNA]</scope>
    <source>
        <strain evidence="7 9">DR408</strain>
    </source>
</reference>
<dbReference type="InterPro" id="IPR050406">
    <property type="entry name" value="FGGY_Carb_Kinase"/>
</dbReference>
<evidence type="ECO:0000256" key="2">
    <source>
        <dbReference type="ARBA" id="ARBA00022629"/>
    </source>
</evidence>
<dbReference type="InterPro" id="IPR018484">
    <property type="entry name" value="FGGY_N"/>
</dbReference>
<gene>
    <name evidence="7" type="ORF">FQA45_11075</name>
    <name evidence="8" type="ORF">NUH22_16960</name>
</gene>
<dbReference type="CDD" id="cd07809">
    <property type="entry name" value="ASKHA_NBD_FGGY_BaXK-like"/>
    <property type="match status" value="1"/>
</dbReference>
<dbReference type="Pfam" id="PF00370">
    <property type="entry name" value="FGGY_N"/>
    <property type="match status" value="1"/>
</dbReference>
<dbReference type="PANTHER" id="PTHR43095">
    <property type="entry name" value="SUGAR KINASE"/>
    <property type="match status" value="1"/>
</dbReference>
<evidence type="ECO:0000313" key="8">
    <source>
        <dbReference type="EMBL" id="UUX58960.1"/>
    </source>
</evidence>
<evidence type="ECO:0000259" key="5">
    <source>
        <dbReference type="Pfam" id="PF00370"/>
    </source>
</evidence>
<evidence type="ECO:0000313" key="9">
    <source>
        <dbReference type="Proteomes" id="UP000320717"/>
    </source>
</evidence>
<dbReference type="RefSeq" id="WP_146277041.1">
    <property type="nucleotide sequence ID" value="NZ_CP042260.1"/>
</dbReference>
<evidence type="ECO:0000259" key="6">
    <source>
        <dbReference type="Pfam" id="PF02782"/>
    </source>
</evidence>
<evidence type="ECO:0000256" key="1">
    <source>
        <dbReference type="ARBA" id="ARBA00009156"/>
    </source>
</evidence>
<name>A0A5B8IKF1_9MICC</name>
<accession>A0A5B8IKF1</accession>
<dbReference type="InterPro" id="IPR043129">
    <property type="entry name" value="ATPase_NBD"/>
</dbReference>
<feature type="domain" description="Carbohydrate kinase FGGY C-terminal" evidence="6">
    <location>
        <begin position="281"/>
        <end position="477"/>
    </location>
</feature>
<keyword evidence="3" id="KW-0808">Transferase</keyword>
<dbReference type="AlphaFoldDB" id="A0A5B8IKF1"/>
<dbReference type="Pfam" id="PF02782">
    <property type="entry name" value="FGGY_C"/>
    <property type="match status" value="1"/>
</dbReference>
<dbReference type="InterPro" id="IPR018485">
    <property type="entry name" value="FGGY_C"/>
</dbReference>
<sequence length="537" mass="55881">MATQLNGTAAREVISNGQAVLGIEFGSTNIKASLIGPDHQQLASGSHAWENQYQDKNWTYSREAIIAGLQDCMALVLADAQERHGVRPTRLGAIGISAMMHGYLAFDADGELLVPFRTWRNTSTAEAAALLSEELHFNIPQRWSVAHYFQALLNGEEHVPAVARLNTLAGFVHELLCGKFVLGVGDAAGMFPVDPATGSYDASMLSAFDALAAQHGATAELASLLPAALPAGADAGTLTEAGALLLDPTGQLQAGSPLCPPEGDAGTGMVATNSVAQRTGNISAGTSIFAMVVLDAPLAEVHHEIDVVTTPDGHPVAMVHCNNGASEFAAWAQVFGQFAQALGSKADGNAVFETLLRSALEGAADGGGLLAYNNLSGEPVANLAEGRPAILRTPGSSLDLPNLMRVQVYAMFATLSLGLRVLAAEGVEVKQMFAHGGIFRTAGVAQRLLAAAINTPILVGDSAGHGGAWGIAVLAAYRQRVLEGLQAALPEFLDSEVFAGAELSLAEPVEEDRAGFEAYLKTYEAGLAIQRTAITAI</sequence>
<dbReference type="GO" id="GO:0016301">
    <property type="term" value="F:kinase activity"/>
    <property type="evidence" value="ECO:0007669"/>
    <property type="project" value="UniProtKB-KW"/>
</dbReference>
<reference evidence="8" key="2">
    <citation type="journal article" date="2022" name="Pest Manag. Sci.">
        <title>Glutamicibacter halophytocola-mediated host fitness of potato tuber moth on Solanaceae crops.</title>
        <authorList>
            <person name="Wang W."/>
            <person name="Xiao G."/>
            <person name="Du G."/>
            <person name="Chang L."/>
            <person name="Yang Y."/>
            <person name="Ye J."/>
            <person name="Chen B."/>
        </authorList>
    </citation>
    <scope>NUCLEOTIDE SEQUENCE</scope>
    <source>
        <strain evidence="8">S2</strain>
    </source>
</reference>
<dbReference type="EMBL" id="CP102487">
    <property type="protein sequence ID" value="UUX58960.1"/>
    <property type="molecule type" value="Genomic_DNA"/>
</dbReference>
<keyword evidence="2" id="KW-0119">Carbohydrate metabolism</keyword>
<proteinExistence type="inferred from homology"/>
<evidence type="ECO:0000313" key="10">
    <source>
        <dbReference type="Proteomes" id="UP001060018"/>
    </source>
</evidence>
<keyword evidence="4 8" id="KW-0418">Kinase</keyword>
<evidence type="ECO:0000313" key="7">
    <source>
        <dbReference type="EMBL" id="QDY66822.1"/>
    </source>
</evidence>
<dbReference type="Proteomes" id="UP001060018">
    <property type="component" value="Chromosome"/>
</dbReference>
<dbReference type="PANTHER" id="PTHR43095:SF5">
    <property type="entry name" value="XYLULOSE KINASE"/>
    <property type="match status" value="1"/>
</dbReference>
<evidence type="ECO:0000256" key="3">
    <source>
        <dbReference type="ARBA" id="ARBA00022679"/>
    </source>
</evidence>